<sequence>MANSYEFVPLDGDSRRQYINARDALAATRAAEQEALKLTGSLAWRVQNKREYLIQVSTRGSQTSLGPRSAKTEAVHLEFHRRKAIVLERLAALRRKMQVHARLNRAQNIARADSMLVDVLNGFYLAGISDNIVVVDPNALFCYETGAGVRIEYASPARQTGVIWNDCTQLTLTAPRDLLPSGLLSILTKIDKSFKLRNSTEFHTAVNSNGYQVKLLRQTRSASDRHSRSEHDNDFWAIADKNLSWLLRAPIFQSTVINKKGAMSQMTTLDPRAFALYWKWMSEHDGLDTSDRHHYAVLAALLTDLIAQYLPQYRLD</sequence>
<proteinExistence type="predicted"/>
<name>A0A6L8MG62_9BURK</name>
<dbReference type="AlphaFoldDB" id="A0A6L8MG62"/>
<evidence type="ECO:0000259" key="1">
    <source>
        <dbReference type="Pfam" id="PF12281"/>
    </source>
</evidence>
<dbReference type="InterPro" id="IPR058575">
    <property type="entry name" value="NTP_transf_8_dom"/>
</dbReference>
<dbReference type="RefSeq" id="WP_161018116.1">
    <property type="nucleotide sequence ID" value="NZ_WWCP01000001.1"/>
</dbReference>
<organism evidence="2 3">
    <name type="scientific">Duganella lactea</name>
    <dbReference type="NCBI Taxonomy" id="2692173"/>
    <lineage>
        <taxon>Bacteria</taxon>
        <taxon>Pseudomonadati</taxon>
        <taxon>Pseudomonadota</taxon>
        <taxon>Betaproteobacteria</taxon>
        <taxon>Burkholderiales</taxon>
        <taxon>Oxalobacteraceae</taxon>
        <taxon>Telluria group</taxon>
        <taxon>Duganella</taxon>
    </lineage>
</organism>
<dbReference type="Proteomes" id="UP000474565">
    <property type="component" value="Unassembled WGS sequence"/>
</dbReference>
<comment type="caution">
    <text evidence="2">The sequence shown here is derived from an EMBL/GenBank/DDBJ whole genome shotgun (WGS) entry which is preliminary data.</text>
</comment>
<evidence type="ECO:0000313" key="3">
    <source>
        <dbReference type="Proteomes" id="UP000474565"/>
    </source>
</evidence>
<dbReference type="Pfam" id="PF12281">
    <property type="entry name" value="NTP_transf_8"/>
    <property type="match status" value="1"/>
</dbReference>
<dbReference type="EMBL" id="WWCP01000001">
    <property type="protein sequence ID" value="MYM80772.1"/>
    <property type="molecule type" value="Genomic_DNA"/>
</dbReference>
<gene>
    <name evidence="2" type="ORF">GTP44_02200</name>
</gene>
<feature type="domain" description="Nucleotidyltransferase-like" evidence="1">
    <location>
        <begin position="116"/>
        <end position="312"/>
    </location>
</feature>
<protein>
    <recommendedName>
        <fullName evidence="1">Nucleotidyltransferase-like domain-containing protein</fullName>
    </recommendedName>
</protein>
<evidence type="ECO:0000313" key="2">
    <source>
        <dbReference type="EMBL" id="MYM80772.1"/>
    </source>
</evidence>
<reference evidence="2 3" key="1">
    <citation type="submission" date="2019-12" db="EMBL/GenBank/DDBJ databases">
        <title>Novel species isolated from a subtropical stream in China.</title>
        <authorList>
            <person name="Lu H."/>
        </authorList>
    </citation>
    <scope>NUCLEOTIDE SEQUENCE [LARGE SCALE GENOMIC DNA]</scope>
    <source>
        <strain evidence="2 3">FT50W</strain>
    </source>
</reference>
<accession>A0A6L8MG62</accession>